<dbReference type="GO" id="GO:0031640">
    <property type="term" value="P:killing of cells of another organism"/>
    <property type="evidence" value="ECO:0007669"/>
    <property type="project" value="UniProtKB-KW"/>
</dbReference>
<keyword evidence="7" id="KW-0204">Cytolysis</keyword>
<evidence type="ECO:0000256" key="8">
    <source>
        <dbReference type="SAM" id="SignalP"/>
    </source>
</evidence>
<proteinExistence type="inferred from homology"/>
<dbReference type="Proteomes" id="UP000220629">
    <property type="component" value="Unassembled WGS sequence"/>
</dbReference>
<keyword evidence="7" id="KW-0354">Hemolysis</keyword>
<evidence type="ECO:0000256" key="1">
    <source>
        <dbReference type="ARBA" id="ARBA00007613"/>
    </source>
</evidence>
<sequence length="519" mass="53090">MRRPESTVAPLATVLTAALAASLALSGCATSSIELAPEAPDRPWTAPTSAQGEIVSSPARAAAQGAARDYTLPATPALASVAPPAALDAAHPYTLPELIDLAESSNPLTRIAWNDARNAALAVGIAKAAYLPQLSATAMGAYQTSHGSTSTLLGDASSDNTARGTISALSLQWLLFDFGGRAARVEVAEQASIASNVAFTAVHQQVIHDVSVAYYRYDAARSRARSARQGLANADAILAAARARLKHGVGTVVEVAQATQNRAQANLALVQAQGSESDSYLALVSALGISPLSRPLIAELPERPLPSTLGASVDAIVADAIARRPDLQGAYAMEKANRAKIRAAEAAFMPKVFLSASTSYASGHTAISALPAIGDQSPTVNLNGSRYGSGVFLGVTIPLYDGGLRSAVLMQARNDAQSASARLTRTQDEAVRQVVVAQNAVQSSLASHEAAQALVEAAQTSYDAALTAYRSGVGSITDATLAQSQLLAARNAEVDSYAGARSAAAALALATGTIGSSSP</sequence>
<dbReference type="RefSeq" id="WP_098152490.1">
    <property type="nucleotide sequence ID" value="NZ_CADETB010000015.1"/>
</dbReference>
<dbReference type="AlphaFoldDB" id="A0A2A7SGI0"/>
<dbReference type="SUPFAM" id="SSF56954">
    <property type="entry name" value="Outer membrane efflux proteins (OEP)"/>
    <property type="match status" value="1"/>
</dbReference>
<dbReference type="PIRSF" id="PIRSF001892">
    <property type="entry name" value="CyaE"/>
    <property type="match status" value="1"/>
</dbReference>
<dbReference type="PROSITE" id="PS51257">
    <property type="entry name" value="PROKAR_LIPOPROTEIN"/>
    <property type="match status" value="1"/>
</dbReference>
<feature type="chain" id="PRO_5012766616" description="Protein CyaE" evidence="8">
    <location>
        <begin position="21"/>
        <end position="519"/>
    </location>
</feature>
<comment type="similarity">
    <text evidence="1 7">Belongs to the outer membrane factor (OMF) (TC 1.B.17) family.</text>
</comment>
<keyword evidence="5 7" id="KW-0472">Membrane</keyword>
<evidence type="ECO:0000313" key="9">
    <source>
        <dbReference type="EMBL" id="PEH42661.1"/>
    </source>
</evidence>
<dbReference type="GO" id="GO:0009279">
    <property type="term" value="C:cell outer membrane"/>
    <property type="evidence" value="ECO:0007669"/>
    <property type="project" value="UniProtKB-SubCell"/>
</dbReference>
<comment type="function">
    <text evidence="7">CyaE is necessary for transport of calmodulin-sensitive adenylate cyclase-hemolysin (cyclolysin).</text>
</comment>
<organism evidence="9 10">
    <name type="scientific">Burkholderia gladioli</name>
    <name type="common">Pseudomonas marginata</name>
    <name type="synonym">Phytomonas marginata</name>
    <dbReference type="NCBI Taxonomy" id="28095"/>
    <lineage>
        <taxon>Bacteria</taxon>
        <taxon>Pseudomonadati</taxon>
        <taxon>Pseudomonadota</taxon>
        <taxon>Betaproteobacteria</taxon>
        <taxon>Burkholderiales</taxon>
        <taxon>Burkholderiaceae</taxon>
        <taxon>Burkholderia</taxon>
    </lineage>
</organism>
<dbReference type="PANTHER" id="PTHR30026:SF20">
    <property type="entry name" value="OUTER MEMBRANE PROTEIN TOLC"/>
    <property type="match status" value="1"/>
</dbReference>
<comment type="subcellular location">
    <subcellularLocation>
        <location evidence="7">Cell outer membrane</location>
        <topology evidence="7">Peripheral membrane protein</topology>
    </subcellularLocation>
</comment>
<evidence type="ECO:0000256" key="6">
    <source>
        <dbReference type="ARBA" id="ARBA00023237"/>
    </source>
</evidence>
<dbReference type="Pfam" id="PF02321">
    <property type="entry name" value="OEP"/>
    <property type="match status" value="2"/>
</dbReference>
<gene>
    <name evidence="9" type="ORF">CRM94_11130</name>
</gene>
<accession>A0A2A7SGI0</accession>
<evidence type="ECO:0000256" key="7">
    <source>
        <dbReference type="PIRNR" id="PIRNR001892"/>
    </source>
</evidence>
<dbReference type="InterPro" id="IPR028351">
    <property type="entry name" value="CyaE"/>
</dbReference>
<dbReference type="GO" id="GO:0015288">
    <property type="term" value="F:porin activity"/>
    <property type="evidence" value="ECO:0007669"/>
    <property type="project" value="TreeGrafter"/>
</dbReference>
<dbReference type="EMBL" id="PDDY01000001">
    <property type="protein sequence ID" value="PEH42661.1"/>
    <property type="molecule type" value="Genomic_DNA"/>
</dbReference>
<evidence type="ECO:0000256" key="5">
    <source>
        <dbReference type="ARBA" id="ARBA00023136"/>
    </source>
</evidence>
<keyword evidence="4" id="KW-0812">Transmembrane</keyword>
<dbReference type="InterPro" id="IPR003423">
    <property type="entry name" value="OMP_efflux"/>
</dbReference>
<keyword evidence="8" id="KW-0732">Signal</keyword>
<dbReference type="GO" id="GO:0015562">
    <property type="term" value="F:efflux transmembrane transporter activity"/>
    <property type="evidence" value="ECO:0007669"/>
    <property type="project" value="InterPro"/>
</dbReference>
<evidence type="ECO:0000256" key="3">
    <source>
        <dbReference type="ARBA" id="ARBA00022452"/>
    </source>
</evidence>
<keyword evidence="6 7" id="KW-0998">Cell outer membrane</keyword>
<feature type="signal peptide" evidence="8">
    <location>
        <begin position="1"/>
        <end position="20"/>
    </location>
</feature>
<evidence type="ECO:0000256" key="4">
    <source>
        <dbReference type="ARBA" id="ARBA00022692"/>
    </source>
</evidence>
<dbReference type="Gene3D" id="1.20.1600.10">
    <property type="entry name" value="Outer membrane efflux proteins (OEP)"/>
    <property type="match status" value="1"/>
</dbReference>
<evidence type="ECO:0000313" key="10">
    <source>
        <dbReference type="Proteomes" id="UP000220629"/>
    </source>
</evidence>
<evidence type="ECO:0000256" key="2">
    <source>
        <dbReference type="ARBA" id="ARBA00022448"/>
    </source>
</evidence>
<protein>
    <recommendedName>
        <fullName evidence="7">Protein CyaE</fullName>
    </recommendedName>
</protein>
<dbReference type="InterPro" id="IPR051906">
    <property type="entry name" value="TolC-like"/>
</dbReference>
<keyword evidence="2 7" id="KW-0813">Transport</keyword>
<reference evidence="10" key="1">
    <citation type="submission" date="2017-09" db="EMBL/GenBank/DDBJ databases">
        <title>FDA dAtabase for Regulatory Grade micrObial Sequences (FDA-ARGOS): Supporting development and validation of Infectious Disease Dx tests.</title>
        <authorList>
            <person name="Minogue T."/>
            <person name="Wolcott M."/>
            <person name="Wasieloski L."/>
            <person name="Aguilar W."/>
            <person name="Moore D."/>
            <person name="Tallon L."/>
            <person name="Sadzewicz L."/>
            <person name="Ott S."/>
            <person name="Zhao X."/>
            <person name="Nagaraj S."/>
            <person name="Vavikolanu K."/>
            <person name="Aluvathingal J."/>
            <person name="Nadendla S."/>
            <person name="Sichtig H."/>
        </authorList>
    </citation>
    <scope>NUCLEOTIDE SEQUENCE [LARGE SCALE GENOMIC DNA]</scope>
    <source>
        <strain evidence="10">FDAARGOS_390</strain>
    </source>
</reference>
<name>A0A2A7SGI0_BURGA</name>
<dbReference type="PANTHER" id="PTHR30026">
    <property type="entry name" value="OUTER MEMBRANE PROTEIN TOLC"/>
    <property type="match status" value="1"/>
</dbReference>
<dbReference type="GO" id="GO:1990281">
    <property type="term" value="C:efflux pump complex"/>
    <property type="evidence" value="ECO:0007669"/>
    <property type="project" value="TreeGrafter"/>
</dbReference>
<comment type="caution">
    <text evidence="9">The sequence shown here is derived from an EMBL/GenBank/DDBJ whole genome shotgun (WGS) entry which is preliminary data.</text>
</comment>
<keyword evidence="3" id="KW-1134">Transmembrane beta strand</keyword>